<feature type="transmembrane region" description="Helical" evidence="1">
    <location>
        <begin position="38"/>
        <end position="57"/>
    </location>
</feature>
<dbReference type="PANTHER" id="PTHR30336">
    <property type="entry name" value="INNER MEMBRANE PROTEIN, PROBABLE PERMEASE"/>
    <property type="match status" value="1"/>
</dbReference>
<gene>
    <name evidence="3" type="ORF">KDM89_13630</name>
</gene>
<dbReference type="Proteomes" id="UP000680067">
    <property type="component" value="Unassembled WGS sequence"/>
</dbReference>
<keyword evidence="1" id="KW-0472">Membrane</keyword>
<dbReference type="Pfam" id="PF02698">
    <property type="entry name" value="DUF218"/>
    <property type="match status" value="1"/>
</dbReference>
<dbReference type="EMBL" id="JAGSPN010000010">
    <property type="protein sequence ID" value="MBR7783189.1"/>
    <property type="molecule type" value="Genomic_DNA"/>
</dbReference>
<dbReference type="AlphaFoldDB" id="A0A941I7U3"/>
<organism evidence="3 4">
    <name type="scientific">Undibacterium luofuense</name>
    <dbReference type="NCBI Taxonomy" id="2828733"/>
    <lineage>
        <taxon>Bacteria</taxon>
        <taxon>Pseudomonadati</taxon>
        <taxon>Pseudomonadota</taxon>
        <taxon>Betaproteobacteria</taxon>
        <taxon>Burkholderiales</taxon>
        <taxon>Oxalobacteraceae</taxon>
        <taxon>Undibacterium</taxon>
    </lineage>
</organism>
<dbReference type="Gene3D" id="3.40.50.620">
    <property type="entry name" value="HUPs"/>
    <property type="match status" value="1"/>
</dbReference>
<reference evidence="3" key="1">
    <citation type="submission" date="2021-04" db="EMBL/GenBank/DDBJ databases">
        <title>novel species isolated from subtropical streams in China.</title>
        <authorList>
            <person name="Lu H."/>
        </authorList>
    </citation>
    <scope>NUCLEOTIDE SEQUENCE</scope>
    <source>
        <strain evidence="3">LFS511W</strain>
    </source>
</reference>
<keyword evidence="1" id="KW-1133">Transmembrane helix</keyword>
<dbReference type="GO" id="GO:0043164">
    <property type="term" value="P:Gram-negative-bacterium-type cell wall biogenesis"/>
    <property type="evidence" value="ECO:0007669"/>
    <property type="project" value="TreeGrafter"/>
</dbReference>
<evidence type="ECO:0000313" key="4">
    <source>
        <dbReference type="Proteomes" id="UP000680067"/>
    </source>
</evidence>
<dbReference type="InterPro" id="IPR003848">
    <property type="entry name" value="DUF218"/>
</dbReference>
<dbReference type="GO" id="GO:0005886">
    <property type="term" value="C:plasma membrane"/>
    <property type="evidence" value="ECO:0007669"/>
    <property type="project" value="TreeGrafter"/>
</dbReference>
<dbReference type="InterPro" id="IPR014729">
    <property type="entry name" value="Rossmann-like_a/b/a_fold"/>
</dbReference>
<evidence type="ECO:0000313" key="3">
    <source>
        <dbReference type="EMBL" id="MBR7783189.1"/>
    </source>
</evidence>
<dbReference type="RefSeq" id="WP_212688482.1">
    <property type="nucleotide sequence ID" value="NZ_JAGSPN010000010.1"/>
</dbReference>
<evidence type="ECO:0000256" key="1">
    <source>
        <dbReference type="SAM" id="Phobius"/>
    </source>
</evidence>
<feature type="transmembrane region" description="Helical" evidence="1">
    <location>
        <begin position="12"/>
        <end position="32"/>
    </location>
</feature>
<name>A0A941I7U3_9BURK</name>
<dbReference type="InterPro" id="IPR051599">
    <property type="entry name" value="Cell_Envelope_Assoc"/>
</dbReference>
<proteinExistence type="predicted"/>
<keyword evidence="1" id="KW-0812">Transmembrane</keyword>
<accession>A0A941I7U3</accession>
<keyword evidence="4" id="KW-1185">Reference proteome</keyword>
<feature type="transmembrane region" description="Helical" evidence="1">
    <location>
        <begin position="69"/>
        <end position="89"/>
    </location>
</feature>
<dbReference type="GO" id="GO:0000270">
    <property type="term" value="P:peptidoglycan metabolic process"/>
    <property type="evidence" value="ECO:0007669"/>
    <property type="project" value="TreeGrafter"/>
</dbReference>
<comment type="caution">
    <text evidence="3">The sequence shown here is derived from an EMBL/GenBank/DDBJ whole genome shotgun (WGS) entry which is preliminary data.</text>
</comment>
<protein>
    <submittedName>
        <fullName evidence="3">YdcF family protein</fullName>
    </submittedName>
</protein>
<sequence>MLSRFTHWRALLSFVTGSALIVYALYLCLMHITHAGTVLIASIGVAMAASSWFSVSLARWLQQQRWRQIVWQLMLTGFVLWAISVVAFFRHISVLSEQTIPLAATDRGAIIVLGSSVRGCVPSPTLAARLDRGAEVAMQFPAMKMVVSGGYGYGRSCSEAEVMAAYLMKKGIPANRLIQENASTSTYENLRFSRPLLQQQGLADDTPLIIVSSEFHLERATAIAHRAGFRNTYTAASVTPLYTRFPSWLREYFSYISGYLLGEY</sequence>
<feature type="domain" description="DUF218" evidence="2">
    <location>
        <begin position="109"/>
        <end position="252"/>
    </location>
</feature>
<evidence type="ECO:0000259" key="2">
    <source>
        <dbReference type="Pfam" id="PF02698"/>
    </source>
</evidence>
<dbReference type="CDD" id="cd06259">
    <property type="entry name" value="YdcF-like"/>
    <property type="match status" value="1"/>
</dbReference>
<dbReference type="PANTHER" id="PTHR30336:SF4">
    <property type="entry name" value="ENVELOPE BIOGENESIS FACTOR ELYC"/>
    <property type="match status" value="1"/>
</dbReference>